<keyword evidence="1" id="KW-0408">Iron</keyword>
<dbReference type="InterPro" id="IPR050231">
    <property type="entry name" value="Iron_ascorbate_oxido_reductase"/>
</dbReference>
<sequence length="398" mass="44935">MFITQRPRPFLQAPERPFSVTSGAVQNFCGLYTTKLSECARVRPEGIFHRIIKGDWSQGAWLEFFFFDDPLCAGVYTCINSAKYHTMAFIPVVDFAVYKRSSRDVTDKNLQELCKEFRNAFTEVGFVYLKNTGIDQNEVAQVMDISKKFFLLPEDQKRPFTRGSYAINVNHGWVPSEVERLNPQRPGDLKEAFNITSLSKDIKWPSDGLDGFRDIHVNFFLQCKELTLDVLRIMALSLGLDPEVFLQAHSYIGSDKNGSTLRTLYYPLVKAGSVKEGQLRCGEHSDYGSITLVFQSHEAGLQVLSRKGEFISAPSIPGTVLINIADLMQRWTSDVFVSAVHRVLPPPDGDSSTRQSLVFFVQPDNDAIITCCDGSDKYPPVRSLDYLLARFSDSYGRK</sequence>
<feature type="domain" description="Fe2OG dioxygenase" evidence="2">
    <location>
        <begin position="256"/>
        <end position="363"/>
    </location>
</feature>
<comment type="caution">
    <text evidence="3">The sequence shown here is derived from an EMBL/GenBank/DDBJ whole genome shotgun (WGS) entry which is preliminary data.</text>
</comment>
<dbReference type="EMBL" id="JAAGNN010000019">
    <property type="protein sequence ID" value="KAF4076486.1"/>
    <property type="molecule type" value="Genomic_DNA"/>
</dbReference>
<keyword evidence="1" id="KW-0479">Metal-binding</keyword>
<dbReference type="Gene3D" id="2.60.120.330">
    <property type="entry name" value="B-lactam Antibiotic, Isopenicillin N Synthase, Chain"/>
    <property type="match status" value="1"/>
</dbReference>
<dbReference type="Proteomes" id="UP000593565">
    <property type="component" value="Unassembled WGS sequence"/>
</dbReference>
<dbReference type="PANTHER" id="PTHR47990">
    <property type="entry name" value="2-OXOGLUTARATE (2OG) AND FE(II)-DEPENDENT OXYGENASE SUPERFAMILY PROTEIN-RELATED"/>
    <property type="match status" value="1"/>
</dbReference>
<dbReference type="PRINTS" id="PR00682">
    <property type="entry name" value="IPNSYNTHASE"/>
</dbReference>
<dbReference type="FunFam" id="2.60.120.330:FF:000038">
    <property type="entry name" value="Si:dkey-10o6.2"/>
    <property type="match status" value="1"/>
</dbReference>
<dbReference type="Pfam" id="PF03171">
    <property type="entry name" value="2OG-FeII_Oxy"/>
    <property type="match status" value="1"/>
</dbReference>
<dbReference type="Pfam" id="PF14226">
    <property type="entry name" value="DIOX_N"/>
    <property type="match status" value="1"/>
</dbReference>
<dbReference type="SUPFAM" id="SSF51197">
    <property type="entry name" value="Clavaminate synthase-like"/>
    <property type="match status" value="1"/>
</dbReference>
<dbReference type="InterPro" id="IPR026992">
    <property type="entry name" value="DIOX_N"/>
</dbReference>
<protein>
    <recommendedName>
        <fullName evidence="2">Fe2OG dioxygenase domain-containing protein</fullName>
    </recommendedName>
</protein>
<keyword evidence="1" id="KW-0560">Oxidoreductase</keyword>
<evidence type="ECO:0000259" key="2">
    <source>
        <dbReference type="PROSITE" id="PS51471"/>
    </source>
</evidence>
<dbReference type="InterPro" id="IPR044861">
    <property type="entry name" value="IPNS-like_FE2OG_OXY"/>
</dbReference>
<dbReference type="PROSITE" id="PS51471">
    <property type="entry name" value="FE2OG_OXY"/>
    <property type="match status" value="1"/>
</dbReference>
<dbReference type="GO" id="GO:0016491">
    <property type="term" value="F:oxidoreductase activity"/>
    <property type="evidence" value="ECO:0007669"/>
    <property type="project" value="UniProtKB-KW"/>
</dbReference>
<gene>
    <name evidence="3" type="ORF">AMELA_G00215580</name>
</gene>
<evidence type="ECO:0000313" key="3">
    <source>
        <dbReference type="EMBL" id="KAF4076486.1"/>
    </source>
</evidence>
<reference evidence="3 4" key="1">
    <citation type="submission" date="2020-02" db="EMBL/GenBank/DDBJ databases">
        <title>A chromosome-scale genome assembly of the black bullhead catfish (Ameiurus melas).</title>
        <authorList>
            <person name="Wen M."/>
            <person name="Zham M."/>
            <person name="Cabau C."/>
            <person name="Klopp C."/>
            <person name="Donnadieu C."/>
            <person name="Roques C."/>
            <person name="Bouchez O."/>
            <person name="Lampietro C."/>
            <person name="Jouanno E."/>
            <person name="Herpin A."/>
            <person name="Louis A."/>
            <person name="Berthelot C."/>
            <person name="Parey E."/>
            <person name="Roest-Crollius H."/>
            <person name="Braasch I."/>
            <person name="Postlethwait J."/>
            <person name="Robinson-Rechavi M."/>
            <person name="Echchiki A."/>
            <person name="Begum T."/>
            <person name="Montfort J."/>
            <person name="Schartl M."/>
            <person name="Bobe J."/>
            <person name="Guiguen Y."/>
        </authorList>
    </citation>
    <scope>NUCLEOTIDE SEQUENCE [LARGE SCALE GENOMIC DNA]</scope>
    <source>
        <strain evidence="3">M_S1</strain>
        <tissue evidence="3">Blood</tissue>
    </source>
</reference>
<dbReference type="InterPro" id="IPR027443">
    <property type="entry name" value="IPNS-like_sf"/>
</dbReference>
<comment type="similarity">
    <text evidence="1">Belongs to the iron/ascorbate-dependent oxidoreductase family.</text>
</comment>
<evidence type="ECO:0000256" key="1">
    <source>
        <dbReference type="RuleBase" id="RU003682"/>
    </source>
</evidence>
<dbReference type="InterPro" id="IPR005123">
    <property type="entry name" value="Oxoglu/Fe-dep_dioxygenase_dom"/>
</dbReference>
<dbReference type="AlphaFoldDB" id="A0A7J6A173"/>
<accession>A0A7J6A173</accession>
<proteinExistence type="inferred from homology"/>
<name>A0A7J6A173_AMEME</name>
<dbReference type="OrthoDB" id="288590at2759"/>
<keyword evidence="4" id="KW-1185">Reference proteome</keyword>
<evidence type="ECO:0000313" key="4">
    <source>
        <dbReference type="Proteomes" id="UP000593565"/>
    </source>
</evidence>
<dbReference type="GO" id="GO:0046872">
    <property type="term" value="F:metal ion binding"/>
    <property type="evidence" value="ECO:0007669"/>
    <property type="project" value="UniProtKB-KW"/>
</dbReference>
<organism evidence="3 4">
    <name type="scientific">Ameiurus melas</name>
    <name type="common">Black bullhead</name>
    <name type="synonym">Silurus melas</name>
    <dbReference type="NCBI Taxonomy" id="219545"/>
    <lineage>
        <taxon>Eukaryota</taxon>
        <taxon>Metazoa</taxon>
        <taxon>Chordata</taxon>
        <taxon>Craniata</taxon>
        <taxon>Vertebrata</taxon>
        <taxon>Euteleostomi</taxon>
        <taxon>Actinopterygii</taxon>
        <taxon>Neopterygii</taxon>
        <taxon>Teleostei</taxon>
        <taxon>Ostariophysi</taxon>
        <taxon>Siluriformes</taxon>
        <taxon>Ictaluridae</taxon>
        <taxon>Ameiurus</taxon>
    </lineage>
</organism>